<dbReference type="SUPFAM" id="SSF56300">
    <property type="entry name" value="Metallo-dependent phosphatases"/>
    <property type="match status" value="1"/>
</dbReference>
<reference evidence="3 4" key="1">
    <citation type="submission" date="2016-10" db="EMBL/GenBank/DDBJ databases">
        <title>Complete genome sequences of three Cupriavidus strains isolated from various Malaysian environments.</title>
        <authorList>
            <person name="Abdullah A.A.-A."/>
            <person name="Shafie N.A.H."/>
            <person name="Lau N.S."/>
        </authorList>
    </citation>
    <scope>NUCLEOTIDE SEQUENCE [LARGE SCALE GENOMIC DNA]</scope>
    <source>
        <strain evidence="3 4">USMAA1020</strain>
    </source>
</reference>
<protein>
    <recommendedName>
        <fullName evidence="1">Calcineurin-like phosphoesterase domain-containing protein</fullName>
    </recommendedName>
</protein>
<organism evidence="3 4">
    <name type="scientific">Cupriavidus malaysiensis</name>
    <dbReference type="NCBI Taxonomy" id="367825"/>
    <lineage>
        <taxon>Bacteria</taxon>
        <taxon>Pseudomonadati</taxon>
        <taxon>Pseudomonadota</taxon>
        <taxon>Betaproteobacteria</taxon>
        <taxon>Burkholderiales</taxon>
        <taxon>Burkholderiaceae</taxon>
        <taxon>Cupriavidus</taxon>
    </lineage>
</organism>
<dbReference type="InterPro" id="IPR029052">
    <property type="entry name" value="Metallo-depent_PP-like"/>
</dbReference>
<dbReference type="InterPro" id="IPR004843">
    <property type="entry name" value="Calcineurin-like_PHP"/>
</dbReference>
<evidence type="ECO:0000313" key="3">
    <source>
        <dbReference type="EMBL" id="AOZ06499.1"/>
    </source>
</evidence>
<gene>
    <name evidence="2" type="ORF">BKK80_10155</name>
    <name evidence="3" type="ORF">BKK80_12215</name>
</gene>
<dbReference type="EMBL" id="CP017754">
    <property type="protein sequence ID" value="AOZ06499.1"/>
    <property type="molecule type" value="Genomic_DNA"/>
</dbReference>
<name>A0ABN4TQH7_9BURK</name>
<evidence type="ECO:0000313" key="4">
    <source>
        <dbReference type="Proteomes" id="UP000177515"/>
    </source>
</evidence>
<dbReference type="Pfam" id="PF00149">
    <property type="entry name" value="Metallophos"/>
    <property type="match status" value="1"/>
</dbReference>
<proteinExistence type="predicted"/>
<dbReference type="EMBL" id="CP017754">
    <property type="protein sequence ID" value="AOZ06154.1"/>
    <property type="molecule type" value="Genomic_DNA"/>
</dbReference>
<dbReference type="Proteomes" id="UP000177515">
    <property type="component" value="Chromosome 1"/>
</dbReference>
<sequence length="958" mass="105645">MAEQYFGVGKPVQPVEYYGRKIIKAKYGPVFVDRHLRLYPIQGKGTAAEPKDTMLFRDGKAASRAMEVVNVWQVGRFHGGLMVDHRGEPVAIIRPETVRLYKDMTHVYEIDIDLATLPDKPDLTLMHTFAWMVPVPSRYAQRPEVKGVQAWEYQDQVILDFLDAQAKSEQQNGQNHVPRFYEYDVDKATAFALPPLKADTVHRLTAWHPVIQKPIATLKLGHLSDVHVNVRHLALQKSPACLIETTDGTPVPGTPPTPRASHLCNSFLALRDLIEQFGKAGRADALVITGDLIDFNRNIVPAETGSTIAEQWNAFNVLNQIRNGKLYQRGADDMLLYSLLRHAYRDLKLPVFLTTGNHEAYAVPYGVSPRTNPWVATAGALEQVGALKGTHGPRAIDPAKIEDLGKVASAGAGILGGILGGPLGGLAGRELGKHGSSKAADKAAEIYQDFDRASDWAEAKANAGIAADHNLTLYEICLAYGPTYAQVLTAKNFTPANFDWFFTLITPLSDWRLDYGPRQTLLGLDWGSGENYLNPLGGIDKLPEVDDKIRWVAEHLPSRADKQGLGILPRATQSLSEEQKFLLQGGRRRKRDIGASLTVFSHFTIVNYDGAIELSKQGRQIEPQQSPNALKTMRFEDNAGGWNLNNMGTCERNVDWYFHTCVAGHDQPNHDKVDYHLSGHSHRAGVYTVGLQHGGKLVQVRSAFDPGLSATQSTNKHGGPTKLIVSSSGGPLGTQNLNGELKQWLLTAPSGTLLNEADATPIRQVRTEAGNGKPRLAVALDYLHVDKVETPLVWVPPANGPLPPTSWTMQVGPLTDALQCIDKVRFWVFTASPTGEGGDWSKVDALLKPATDWRAQPRPGSYVMAAPLQPLLVRFNPSTCRMFCEVLLKEPTWPKGAEKLKGMFDVASSWVFPVDYQHGLIARRLGEQGEVPDWDWLSLTLNPSRYPAKGKTTKVNRE</sequence>
<evidence type="ECO:0000259" key="1">
    <source>
        <dbReference type="Pfam" id="PF00149"/>
    </source>
</evidence>
<evidence type="ECO:0000313" key="2">
    <source>
        <dbReference type="EMBL" id="AOZ06154.1"/>
    </source>
</evidence>
<feature type="domain" description="Calcineurin-like phosphoesterase" evidence="1">
    <location>
        <begin position="219"/>
        <end position="377"/>
    </location>
</feature>
<dbReference type="Gene3D" id="3.60.21.10">
    <property type="match status" value="1"/>
</dbReference>
<accession>A0ABN4TQH7</accession>
<keyword evidence="4" id="KW-1185">Reference proteome</keyword>